<dbReference type="InterPro" id="IPR001279">
    <property type="entry name" value="Metallo-B-lactamas"/>
</dbReference>
<dbReference type="Gene3D" id="3.60.15.10">
    <property type="entry name" value="Ribonuclease Z/Hydroxyacylglutathione hydrolase-like"/>
    <property type="match status" value="1"/>
</dbReference>
<dbReference type="RefSeq" id="WP_338251874.1">
    <property type="nucleotide sequence ID" value="NZ_BSRI01000002.1"/>
</dbReference>
<protein>
    <submittedName>
        <fullName evidence="2">MBL fold metallo-hydrolase</fullName>
    </submittedName>
</protein>
<dbReference type="SMART" id="SM00849">
    <property type="entry name" value="Lactamase_B"/>
    <property type="match status" value="1"/>
</dbReference>
<evidence type="ECO:0000313" key="3">
    <source>
        <dbReference type="Proteomes" id="UP001344906"/>
    </source>
</evidence>
<organism evidence="2 3">
    <name type="scientific">Dictyobacter halimunensis</name>
    <dbReference type="NCBI Taxonomy" id="3026934"/>
    <lineage>
        <taxon>Bacteria</taxon>
        <taxon>Bacillati</taxon>
        <taxon>Chloroflexota</taxon>
        <taxon>Ktedonobacteria</taxon>
        <taxon>Ktedonobacterales</taxon>
        <taxon>Dictyobacteraceae</taxon>
        <taxon>Dictyobacter</taxon>
    </lineage>
</organism>
<proteinExistence type="predicted"/>
<dbReference type="PANTHER" id="PTHR42951:SF9">
    <property type="entry name" value="METAL-DEPENDENT HYDROLASE"/>
    <property type="match status" value="1"/>
</dbReference>
<name>A0ABQ6FQH1_9CHLR</name>
<dbReference type="Pfam" id="PF00753">
    <property type="entry name" value="Lactamase_B"/>
    <property type="match status" value="1"/>
</dbReference>
<dbReference type="Proteomes" id="UP001344906">
    <property type="component" value="Unassembled WGS sequence"/>
</dbReference>
<dbReference type="SUPFAM" id="SSF56281">
    <property type="entry name" value="Metallo-hydrolase/oxidoreductase"/>
    <property type="match status" value="1"/>
</dbReference>
<evidence type="ECO:0000259" key="1">
    <source>
        <dbReference type="SMART" id="SM00849"/>
    </source>
</evidence>
<reference evidence="2 3" key="1">
    <citation type="submission" date="2023-02" db="EMBL/GenBank/DDBJ databases">
        <title>Dictyobacter halimunensis sp. nov., a new member of the class Ktedonobacteria from forest soil in a geothermal area.</title>
        <authorList>
            <person name="Rachmania M.K."/>
            <person name="Ningsih F."/>
            <person name="Sakai Y."/>
            <person name="Yabe S."/>
            <person name="Yokota A."/>
            <person name="Sjamsuridzal W."/>
        </authorList>
    </citation>
    <scope>NUCLEOTIDE SEQUENCE [LARGE SCALE GENOMIC DNA]</scope>
    <source>
        <strain evidence="2 3">S3.2.2.5</strain>
    </source>
</reference>
<evidence type="ECO:0000313" key="2">
    <source>
        <dbReference type="EMBL" id="GLV56513.1"/>
    </source>
</evidence>
<comment type="caution">
    <text evidence="2">The sequence shown here is derived from an EMBL/GenBank/DDBJ whole genome shotgun (WGS) entry which is preliminary data.</text>
</comment>
<sequence>MKVTAAGDNLFQLTYLGMVNCYLVREDDGFTLIDTAWPASQAQAILAEAKKLGLPIVRILLTHDHSDHVGSLDALHAALPDVPVAISGREARLMAGDVSLDPSEPQDKKLGNYPCQTKPTFLLNEGDRIGSLEVVFSPGHSVGHVAFLDTRDRSLIAGDAFQTLGGVAVAGTFKPLFPLPALSTWNKGIALESARKLLALQPSLLAIGHGRMLSQPQAAMERAIYVLERELSQKQREQMHVA</sequence>
<feature type="domain" description="Metallo-beta-lactamase" evidence="1">
    <location>
        <begin position="18"/>
        <end position="209"/>
    </location>
</feature>
<dbReference type="InterPro" id="IPR050855">
    <property type="entry name" value="NDM-1-like"/>
</dbReference>
<dbReference type="PANTHER" id="PTHR42951">
    <property type="entry name" value="METALLO-BETA-LACTAMASE DOMAIN-CONTAINING"/>
    <property type="match status" value="1"/>
</dbReference>
<dbReference type="CDD" id="cd07721">
    <property type="entry name" value="yflN-like_MBL-fold"/>
    <property type="match status" value="1"/>
</dbReference>
<gene>
    <name evidence="2" type="ORF">KDH_33530</name>
</gene>
<accession>A0ABQ6FQH1</accession>
<dbReference type="InterPro" id="IPR036866">
    <property type="entry name" value="RibonucZ/Hydroxyglut_hydro"/>
</dbReference>
<dbReference type="EMBL" id="BSRI01000002">
    <property type="protein sequence ID" value="GLV56513.1"/>
    <property type="molecule type" value="Genomic_DNA"/>
</dbReference>
<keyword evidence="3" id="KW-1185">Reference proteome</keyword>